<protein>
    <submittedName>
        <fullName evidence="2">Uncharacterized protein</fullName>
    </submittedName>
</protein>
<organism evidence="2">
    <name type="scientific">bioreactor metagenome</name>
    <dbReference type="NCBI Taxonomy" id="1076179"/>
    <lineage>
        <taxon>unclassified sequences</taxon>
        <taxon>metagenomes</taxon>
        <taxon>ecological metagenomes</taxon>
    </lineage>
</organism>
<name>A0A644Z7G3_9ZZZZ</name>
<proteinExistence type="predicted"/>
<evidence type="ECO:0000256" key="1">
    <source>
        <dbReference type="SAM" id="MobiDB-lite"/>
    </source>
</evidence>
<evidence type="ECO:0000313" key="2">
    <source>
        <dbReference type="EMBL" id="MPM36218.1"/>
    </source>
</evidence>
<reference evidence="2" key="1">
    <citation type="submission" date="2019-08" db="EMBL/GenBank/DDBJ databases">
        <authorList>
            <person name="Kucharzyk K."/>
            <person name="Murdoch R.W."/>
            <person name="Higgins S."/>
            <person name="Loffler F."/>
        </authorList>
    </citation>
    <scope>NUCLEOTIDE SEQUENCE</scope>
</reference>
<feature type="compositionally biased region" description="Basic residues" evidence="1">
    <location>
        <begin position="112"/>
        <end position="121"/>
    </location>
</feature>
<gene>
    <name evidence="2" type="ORF">SDC9_82813</name>
</gene>
<comment type="caution">
    <text evidence="2">The sequence shown here is derived from an EMBL/GenBank/DDBJ whole genome shotgun (WGS) entry which is preliminary data.</text>
</comment>
<accession>A0A644Z7G3</accession>
<feature type="compositionally biased region" description="Basic and acidic residues" evidence="1">
    <location>
        <begin position="102"/>
        <end position="111"/>
    </location>
</feature>
<feature type="region of interest" description="Disordered" evidence="1">
    <location>
        <begin position="42"/>
        <end position="128"/>
    </location>
</feature>
<sequence>MGADIELGEAFKYIGEADYSGIIGGNGHKLAVVAEETHKLEGKNGHDERKQNGDPAGCIDPHAEHPVDGIGIPLAPVLADQNRSPALHPENNQKNYENGDISQRDPRDRGFAGKKAHHKGIQKPQRIGNQILQHNRDGEPHEIGVKCFSTI</sequence>
<dbReference type="EMBL" id="VSSQ01007536">
    <property type="protein sequence ID" value="MPM36218.1"/>
    <property type="molecule type" value="Genomic_DNA"/>
</dbReference>
<feature type="compositionally biased region" description="Basic and acidic residues" evidence="1">
    <location>
        <begin position="42"/>
        <end position="52"/>
    </location>
</feature>
<dbReference type="AlphaFoldDB" id="A0A644Z7G3"/>